<dbReference type="KEGG" id="vg:6920672"/>
<dbReference type="EMBL" id="EU826466">
    <property type="protein sequence ID" value="ACH62020.1"/>
    <property type="molecule type" value="Genomic_DNA"/>
</dbReference>
<sequence length="80" mass="8705">MSAADVRQDAETAIGLVTSLIQILDRMDQPLYHAEYNAPEGDKFGDAAWRARKDIAEAVLCNNNLEALKSALTELKQGAS</sequence>
<protein>
    <submittedName>
        <fullName evidence="1">Uncharacterized protein</fullName>
    </submittedName>
</protein>
<gene>
    <name evidence="1" type="primary">12</name>
    <name evidence="1" type="ORF">MYRNA_12</name>
</gene>
<dbReference type="Proteomes" id="UP000001849">
    <property type="component" value="Segment"/>
</dbReference>
<organism evidence="1 2">
    <name type="scientific">Mycobacterium phage Myrna</name>
    <dbReference type="NCBI Taxonomy" id="546805"/>
    <lineage>
        <taxon>Viruses</taxon>
        <taxon>Duplodnaviria</taxon>
        <taxon>Heunggongvirae</taxon>
        <taxon>Uroviricota</taxon>
        <taxon>Caudoviricetes</taxon>
        <taxon>Ceeclamvirinae</taxon>
        <taxon>Myrnavirus</taxon>
        <taxon>Myrnavirus myrna</taxon>
    </lineage>
</organism>
<evidence type="ECO:0000313" key="1">
    <source>
        <dbReference type="EMBL" id="ACH62020.1"/>
    </source>
</evidence>
<evidence type="ECO:0000313" key="2">
    <source>
        <dbReference type="Proteomes" id="UP000001849"/>
    </source>
</evidence>
<accession>B5LJ23</accession>
<proteinExistence type="predicted"/>
<name>B5LJ23_9CAUD</name>
<dbReference type="GeneID" id="6920672"/>
<dbReference type="RefSeq" id="YP_002224930.1">
    <property type="nucleotide sequence ID" value="NC_011273.1"/>
</dbReference>
<keyword evidence="2" id="KW-1185">Reference proteome</keyword>
<reference evidence="1 2" key="1">
    <citation type="submission" date="2008-06" db="EMBL/GenBank/DDBJ databases">
        <authorList>
            <person name="Smith A.L."/>
            <person name="Paladin E.C."/>
            <person name="Jacobs-Sera D."/>
            <person name="Hendirx R.W."/>
            <person name="Hatfull G.F."/>
        </authorList>
    </citation>
    <scope>NUCLEOTIDE SEQUENCE [LARGE SCALE GENOMIC DNA]</scope>
</reference>